<gene>
    <name evidence="1" type="ORF">B0487_2119</name>
</gene>
<evidence type="ECO:0000313" key="2">
    <source>
        <dbReference type="Proteomes" id="UP000193377"/>
    </source>
</evidence>
<evidence type="ECO:0000313" key="1">
    <source>
        <dbReference type="EMBL" id="OSG84632.1"/>
    </source>
</evidence>
<dbReference type="EMBL" id="LNKD01000008">
    <property type="protein sequence ID" value="OSG84632.1"/>
    <property type="molecule type" value="Genomic_DNA"/>
</dbReference>
<protein>
    <submittedName>
        <fullName evidence="1">Uncharacterized protein</fullName>
    </submittedName>
</protein>
<accession>A0A1X2YR47</accession>
<comment type="caution">
    <text evidence="1">The sequence shown here is derived from an EMBL/GenBank/DDBJ whole genome shotgun (WGS) entry which is preliminary data.</text>
</comment>
<dbReference type="AlphaFoldDB" id="A0A1X2YR47"/>
<organism evidence="1 2">
    <name type="scientific">Bifidobacterium adolescentis</name>
    <dbReference type="NCBI Taxonomy" id="1680"/>
    <lineage>
        <taxon>Bacteria</taxon>
        <taxon>Bacillati</taxon>
        <taxon>Actinomycetota</taxon>
        <taxon>Actinomycetes</taxon>
        <taxon>Bifidobacteriales</taxon>
        <taxon>Bifidobacteriaceae</taxon>
        <taxon>Bifidobacterium</taxon>
    </lineage>
</organism>
<dbReference type="RefSeq" id="WP_085393548.1">
    <property type="nucleotide sequence ID" value="NZ_JAHOIY010000004.1"/>
</dbReference>
<dbReference type="Proteomes" id="UP000193377">
    <property type="component" value="Unassembled WGS sequence"/>
</dbReference>
<reference evidence="1 2" key="1">
    <citation type="journal article" date="2016" name="Sci. Rep.">
        <title>Evaluation of genetic diversity among strains of the human gut commensal Bifidobacterium adolescentis.</title>
        <authorList>
            <person name="Duranti S."/>
            <person name="Milani C."/>
            <person name="Lugli G.A."/>
            <person name="Mancabelli L."/>
            <person name="Turroni F."/>
            <person name="Ferrario C."/>
            <person name="Mangifesta M."/>
            <person name="Viappiani A."/>
            <person name="Sanchez B."/>
            <person name="Margolles A."/>
            <person name="van Sinderen D."/>
            <person name="Ventura M."/>
        </authorList>
    </citation>
    <scope>NUCLEOTIDE SEQUENCE [LARGE SCALE GENOMIC DNA]</scope>
    <source>
        <strain evidence="1 2">487B</strain>
    </source>
</reference>
<sequence length="126" mass="14924">MDDKNNTEREPRTEVERLLFKNERMQDALLDLKDTMSRMIGEGRLPNDDEVHQWFEGIDRKLEHEAADREVLLFNHGAMTTVLPKSTERYQPDLQVRYQEILTTCNKAYADADYKYWIGRFQQAGL</sequence>
<name>A0A1X2YR47_BIFAD</name>
<proteinExistence type="predicted"/>